<organism evidence="1 2">
    <name type="scientific">Alkalimarinus sediminis</name>
    <dbReference type="NCBI Taxonomy" id="1632866"/>
    <lineage>
        <taxon>Bacteria</taxon>
        <taxon>Pseudomonadati</taxon>
        <taxon>Pseudomonadota</taxon>
        <taxon>Gammaproteobacteria</taxon>
        <taxon>Alteromonadales</taxon>
        <taxon>Alteromonadaceae</taxon>
        <taxon>Alkalimarinus</taxon>
    </lineage>
</organism>
<evidence type="ECO:0000313" key="1">
    <source>
        <dbReference type="EMBL" id="UZW75780.1"/>
    </source>
</evidence>
<keyword evidence="2" id="KW-1185">Reference proteome</keyword>
<dbReference type="Proteomes" id="UP001164472">
    <property type="component" value="Chromosome"/>
</dbReference>
<dbReference type="AlphaFoldDB" id="A0A9E8HJF4"/>
<dbReference type="KEGG" id="asem:NNL22_04115"/>
<accession>A0A9E8HJF4</accession>
<proteinExistence type="predicted"/>
<dbReference type="EMBL" id="CP101527">
    <property type="protein sequence ID" value="UZW75780.1"/>
    <property type="molecule type" value="Genomic_DNA"/>
</dbReference>
<dbReference type="InterPro" id="IPR009387">
    <property type="entry name" value="HigB-2"/>
</dbReference>
<dbReference type="PIRSF" id="PIRSF039032">
    <property type="entry name" value="HigB-2"/>
    <property type="match status" value="1"/>
</dbReference>
<sequence>MKAVFVELPPFERVRKDYWDDNTFRNFQNEMLNNPFSGDVIKGTGGLRKVRFRDEKRRKGKRGGVRVIYYWWKEGAQFWLFTIYGKDEVTDLTNAERKLLAELLRHEIQVRSL</sequence>
<reference evidence="1" key="1">
    <citation type="submission" date="2022-07" db="EMBL/GenBank/DDBJ databases">
        <title>Alkalimarinus sp. nov., isolated from gut of a Alitta virens.</title>
        <authorList>
            <person name="Yang A.I."/>
            <person name="Shin N.-R."/>
        </authorList>
    </citation>
    <scope>NUCLEOTIDE SEQUENCE</scope>
    <source>
        <strain evidence="1">FA028</strain>
    </source>
</reference>
<evidence type="ECO:0000313" key="2">
    <source>
        <dbReference type="Proteomes" id="UP001164472"/>
    </source>
</evidence>
<dbReference type="RefSeq" id="WP_251810397.1">
    <property type="nucleotide sequence ID" value="NZ_CP101527.1"/>
</dbReference>
<gene>
    <name evidence="1" type="ORF">NNL22_04115</name>
</gene>
<name>A0A9E8HJF4_9ALTE</name>
<protein>
    <submittedName>
        <fullName evidence="1">Type II toxin-antitoxin system RelE/ParE family toxin</fullName>
    </submittedName>
</protein>